<keyword evidence="2" id="KW-0813">Transport</keyword>
<keyword evidence="5 8" id="KW-0472">Membrane</keyword>
<feature type="compositionally biased region" description="Polar residues" evidence="7">
    <location>
        <begin position="40"/>
        <end position="71"/>
    </location>
</feature>
<accession>A0A9P8QA26</accession>
<feature type="transmembrane region" description="Helical" evidence="8">
    <location>
        <begin position="423"/>
        <end position="450"/>
    </location>
</feature>
<feature type="transmembrane region" description="Helical" evidence="8">
    <location>
        <begin position="130"/>
        <end position="149"/>
    </location>
</feature>
<dbReference type="Pfam" id="PF07690">
    <property type="entry name" value="MFS_1"/>
    <property type="match status" value="1"/>
</dbReference>
<dbReference type="SUPFAM" id="SSF103473">
    <property type="entry name" value="MFS general substrate transporter"/>
    <property type="match status" value="1"/>
</dbReference>
<evidence type="ECO:0000256" key="1">
    <source>
        <dbReference type="ARBA" id="ARBA00004141"/>
    </source>
</evidence>
<dbReference type="PANTHER" id="PTHR23502:SF21">
    <property type="entry name" value="DITYROSINE TRANSPORTER 1"/>
    <property type="match status" value="1"/>
</dbReference>
<feature type="transmembrane region" description="Helical" evidence="8">
    <location>
        <begin position="217"/>
        <end position="239"/>
    </location>
</feature>
<feature type="region of interest" description="Disordered" evidence="7">
    <location>
        <begin position="40"/>
        <end position="77"/>
    </location>
</feature>
<feature type="domain" description="Major facilitator superfamily (MFS) profile" evidence="9">
    <location>
        <begin position="91"/>
        <end position="515"/>
    </location>
</feature>
<dbReference type="GO" id="GO:0005886">
    <property type="term" value="C:plasma membrane"/>
    <property type="evidence" value="ECO:0007669"/>
    <property type="project" value="TreeGrafter"/>
</dbReference>
<comment type="caution">
    <text evidence="10">The sequence shown here is derived from an EMBL/GenBank/DDBJ whole genome shotgun (WGS) entry which is preliminary data.</text>
</comment>
<dbReference type="PANTHER" id="PTHR23502">
    <property type="entry name" value="MAJOR FACILITATOR SUPERFAMILY"/>
    <property type="match status" value="1"/>
</dbReference>
<keyword evidence="11" id="KW-1185">Reference proteome</keyword>
<dbReference type="InterPro" id="IPR011701">
    <property type="entry name" value="MFS"/>
</dbReference>
<name>A0A9P8QA26_WICPI</name>
<dbReference type="InterPro" id="IPR036259">
    <property type="entry name" value="MFS_trans_sf"/>
</dbReference>
<dbReference type="EMBL" id="JAEUBG010001249">
    <property type="protein sequence ID" value="KAH3686711.1"/>
    <property type="molecule type" value="Genomic_DNA"/>
</dbReference>
<protein>
    <recommendedName>
        <fullName evidence="9">Major facilitator superfamily (MFS) profile domain-containing protein</fullName>
    </recommendedName>
</protein>
<feature type="transmembrane region" description="Helical" evidence="8">
    <location>
        <begin position="245"/>
        <end position="265"/>
    </location>
</feature>
<dbReference type="GO" id="GO:0001765">
    <property type="term" value="P:membrane raft assembly"/>
    <property type="evidence" value="ECO:0007669"/>
    <property type="project" value="UniProtKB-ARBA"/>
</dbReference>
<feature type="transmembrane region" description="Helical" evidence="8">
    <location>
        <begin position="356"/>
        <end position="377"/>
    </location>
</feature>
<evidence type="ECO:0000256" key="2">
    <source>
        <dbReference type="ARBA" id="ARBA00022448"/>
    </source>
</evidence>
<dbReference type="PROSITE" id="PS50850">
    <property type="entry name" value="MFS"/>
    <property type="match status" value="1"/>
</dbReference>
<evidence type="ECO:0000256" key="3">
    <source>
        <dbReference type="ARBA" id="ARBA00022692"/>
    </source>
</evidence>
<evidence type="ECO:0000259" key="9">
    <source>
        <dbReference type="PROSITE" id="PS50850"/>
    </source>
</evidence>
<feature type="transmembrane region" description="Helical" evidence="8">
    <location>
        <begin position="316"/>
        <end position="336"/>
    </location>
</feature>
<feature type="transmembrane region" description="Helical" evidence="8">
    <location>
        <begin position="90"/>
        <end position="110"/>
    </location>
</feature>
<feature type="transmembrane region" description="Helical" evidence="8">
    <location>
        <begin position="462"/>
        <end position="482"/>
    </location>
</feature>
<evidence type="ECO:0000256" key="8">
    <source>
        <dbReference type="SAM" id="Phobius"/>
    </source>
</evidence>
<proteinExistence type="predicted"/>
<comment type="subcellular location">
    <subcellularLocation>
        <location evidence="1">Membrane</location>
        <topology evidence="1">Multi-pass membrane protein</topology>
    </subcellularLocation>
</comment>
<feature type="region of interest" description="Disordered" evidence="7">
    <location>
        <begin position="522"/>
        <end position="542"/>
    </location>
</feature>
<feature type="transmembrane region" description="Helical" evidence="8">
    <location>
        <begin position="156"/>
        <end position="175"/>
    </location>
</feature>
<dbReference type="InterPro" id="IPR020846">
    <property type="entry name" value="MFS_dom"/>
</dbReference>
<reference evidence="10" key="1">
    <citation type="journal article" date="2021" name="Open Biol.">
        <title>Shared evolutionary footprints suggest mitochondrial oxidative damage underlies multiple complex I losses in fungi.</title>
        <authorList>
            <person name="Schikora-Tamarit M.A."/>
            <person name="Marcet-Houben M."/>
            <person name="Nosek J."/>
            <person name="Gabaldon T."/>
        </authorList>
    </citation>
    <scope>NUCLEOTIDE SEQUENCE</scope>
    <source>
        <strain evidence="10">CBS2887</strain>
    </source>
</reference>
<evidence type="ECO:0000256" key="4">
    <source>
        <dbReference type="ARBA" id="ARBA00022989"/>
    </source>
</evidence>
<dbReference type="GO" id="GO:0045121">
    <property type="term" value="C:membrane raft"/>
    <property type="evidence" value="ECO:0007669"/>
    <property type="project" value="UniProtKB-ARBA"/>
</dbReference>
<reference evidence="10" key="2">
    <citation type="submission" date="2021-01" db="EMBL/GenBank/DDBJ databases">
        <authorList>
            <person name="Schikora-Tamarit M.A."/>
        </authorList>
    </citation>
    <scope>NUCLEOTIDE SEQUENCE</scope>
    <source>
        <strain evidence="10">CBS2887</strain>
    </source>
</reference>
<dbReference type="OrthoDB" id="3066029at2759"/>
<evidence type="ECO:0000256" key="7">
    <source>
        <dbReference type="SAM" id="MobiDB-lite"/>
    </source>
</evidence>
<evidence type="ECO:0000313" key="10">
    <source>
        <dbReference type="EMBL" id="KAH3686711.1"/>
    </source>
</evidence>
<feature type="transmembrane region" description="Helical" evidence="8">
    <location>
        <begin position="488"/>
        <end position="511"/>
    </location>
</feature>
<dbReference type="Gene3D" id="1.20.1250.20">
    <property type="entry name" value="MFS general substrate transporter like domains"/>
    <property type="match status" value="1"/>
</dbReference>
<feature type="transmembrane region" description="Helical" evidence="8">
    <location>
        <begin position="181"/>
        <end position="205"/>
    </location>
</feature>
<dbReference type="AlphaFoldDB" id="A0A9P8QA26"/>
<dbReference type="Proteomes" id="UP000774326">
    <property type="component" value="Unassembled WGS sequence"/>
</dbReference>
<organism evidence="10 11">
    <name type="scientific">Wickerhamomyces pijperi</name>
    <name type="common">Yeast</name>
    <name type="synonym">Pichia pijperi</name>
    <dbReference type="NCBI Taxonomy" id="599730"/>
    <lineage>
        <taxon>Eukaryota</taxon>
        <taxon>Fungi</taxon>
        <taxon>Dikarya</taxon>
        <taxon>Ascomycota</taxon>
        <taxon>Saccharomycotina</taxon>
        <taxon>Saccharomycetes</taxon>
        <taxon>Phaffomycetales</taxon>
        <taxon>Wickerhamomycetaceae</taxon>
        <taxon>Wickerhamomyces</taxon>
    </lineage>
</organism>
<comment type="function">
    <text evidence="6">MFS antiporter that does not display functional linkage as drug transporter and performs functions that significantly affect biofilm development and virulence. No substrate for transport has been identified yet, but plays an important role in the growth in the host.</text>
</comment>
<evidence type="ECO:0000256" key="5">
    <source>
        <dbReference type="ARBA" id="ARBA00023136"/>
    </source>
</evidence>
<feature type="transmembrane region" description="Helical" evidence="8">
    <location>
        <begin position="398"/>
        <end position="417"/>
    </location>
</feature>
<keyword evidence="4 8" id="KW-1133">Transmembrane helix</keyword>
<dbReference type="GO" id="GO:0055088">
    <property type="term" value="P:lipid homeostasis"/>
    <property type="evidence" value="ECO:0007669"/>
    <property type="project" value="UniProtKB-ARBA"/>
</dbReference>
<dbReference type="CDD" id="cd17323">
    <property type="entry name" value="MFS_Tpo1_MDR_like"/>
    <property type="match status" value="1"/>
</dbReference>
<evidence type="ECO:0000256" key="6">
    <source>
        <dbReference type="ARBA" id="ARBA00053949"/>
    </source>
</evidence>
<evidence type="ECO:0000313" key="11">
    <source>
        <dbReference type="Proteomes" id="UP000774326"/>
    </source>
</evidence>
<gene>
    <name evidence="10" type="ORF">WICPIJ_002312</name>
</gene>
<dbReference type="FunFam" id="1.20.1250.20:FF:000172">
    <property type="entry name" value="MFS multidrug resistance transporter"/>
    <property type="match status" value="1"/>
</dbReference>
<dbReference type="GO" id="GO:0005275">
    <property type="term" value="F:amine transmembrane transporter activity"/>
    <property type="evidence" value="ECO:0007669"/>
    <property type="project" value="TreeGrafter"/>
</dbReference>
<sequence length="542" mass="59529">MTSLLTMCEDKNNTDNANLHPLDGKPVILKDKNEFQTTHLTKSGSSSIITPSAETNVSNKPPQQPLETQGPTERPPMPAYTAFSKKRRTATMLIITAAGFLGPVSGNIYIPLLPLFQQDFKASETVMNATVSVFMLVFAFAPLIWAPWADFGGRKFLYLVSLSIFVLGNILMAAVPTSLVALFILRVVQAFGASSVMSVGAGTVADITPPKDRAKSMSYYMMGPQLGPVLGPVLSLIAVNDKWRWIFGFLAILGGVVCLLIFFFLPETLRYFVGNGAPLELEGLFVRLQWKQKKLVDNFPKPPKPSLKGYWKTIQFPPVLLSSISTALLFATFYGVSVTFTRVLKDKYGFTSLQRSLSYICPGLSLISGSLISGRVSDHLRKRMVKKHPDSYIPERRFTIQIVGLIVSMTGIMMYGWCADRKVHVVTLFVSTFLAGFGMTWVFVTTTAYLTECSKTQPATNVAIANCFRNIAAAICSVIVEPLIKKMGFGWCFTGLALLDLIGIGIVILLLSLGPKWRRQADEREASHTSAVAPPQGVKEKP</sequence>
<keyword evidence="3 8" id="KW-0812">Transmembrane</keyword>